<dbReference type="PANTHER" id="PTHR30469">
    <property type="entry name" value="MULTIDRUG RESISTANCE PROTEIN MDTA"/>
    <property type="match status" value="1"/>
</dbReference>
<dbReference type="Gene3D" id="2.40.30.170">
    <property type="match status" value="1"/>
</dbReference>
<dbReference type="InterPro" id="IPR058637">
    <property type="entry name" value="YknX-like_C"/>
</dbReference>
<feature type="domain" description="YknX-like beta-barrel" evidence="5">
    <location>
        <begin position="201"/>
        <end position="269"/>
    </location>
</feature>
<dbReference type="Proteomes" id="UP000515237">
    <property type="component" value="Chromosome"/>
</dbReference>
<dbReference type="EMBL" id="CP055156">
    <property type="protein sequence ID" value="QNF34672.1"/>
    <property type="molecule type" value="Genomic_DNA"/>
</dbReference>
<evidence type="ECO:0000256" key="2">
    <source>
        <dbReference type="SAM" id="Coils"/>
    </source>
</evidence>
<reference evidence="6 7" key="1">
    <citation type="journal article" date="2018" name="Int. J. Syst. Evol. Microbiol.">
        <title>Adhaeribacter swui sp. nov., isolated from wet mud.</title>
        <authorList>
            <person name="Kim D.U."/>
            <person name="Kim K.W."/>
            <person name="Kang M.S."/>
            <person name="Kim J.Y."/>
            <person name="Jang J.H."/>
            <person name="Kim M.K."/>
        </authorList>
    </citation>
    <scope>NUCLEOTIDE SEQUENCE [LARGE SCALE GENOMIC DNA]</scope>
    <source>
        <strain evidence="6 7">KCTC 52873</strain>
    </source>
</reference>
<feature type="coiled-coil region" evidence="2">
    <location>
        <begin position="109"/>
        <end position="160"/>
    </location>
</feature>
<dbReference type="RefSeq" id="WP_185271167.1">
    <property type="nucleotide sequence ID" value="NZ_CP055156.1"/>
</dbReference>
<evidence type="ECO:0000259" key="4">
    <source>
        <dbReference type="Pfam" id="PF25989"/>
    </source>
</evidence>
<evidence type="ECO:0000256" key="1">
    <source>
        <dbReference type="ARBA" id="ARBA00009477"/>
    </source>
</evidence>
<dbReference type="Pfam" id="PF25989">
    <property type="entry name" value="YknX_C"/>
    <property type="match status" value="1"/>
</dbReference>
<dbReference type="InterPro" id="IPR058636">
    <property type="entry name" value="Beta-barrel_YknX"/>
</dbReference>
<dbReference type="SUPFAM" id="SSF111369">
    <property type="entry name" value="HlyD-like secretion proteins"/>
    <property type="match status" value="1"/>
</dbReference>
<dbReference type="InterPro" id="IPR058625">
    <property type="entry name" value="MdtA-like_BSH"/>
</dbReference>
<sequence length="351" mass="37922">MKRAITIVIVLVIAGLIVVRLLNNKKEISSKNQVVDNSNVRVTVNVAQVQSRVSERTLRLVGTVEANEVVDVKAETPGKLTSLTVDLGDRVRRGQIIARVDDRTRALSVTNASQALNDARVNLERYRRLLEGGAATQAQFEQYQTAYNNAEIQLAQARTEASNTAVPAPISGQVTQKAVEQGAFVNIGTSLVTIVDVSSLKVLLSVSENDVYALKLGDPVQITATVYPGVTYAGKISYISPRGDEAHNYPVEVTLQNQDKNSLKAGTYVDVAFNRKNQVATLQIPRSALVGSVREAQVYVVQDNKAQLRNITVGSDNGAYLEVLKGLQEGETVVTTGQINLTNNALVAVVQ</sequence>
<dbReference type="Pfam" id="PF25917">
    <property type="entry name" value="BSH_RND"/>
    <property type="match status" value="1"/>
</dbReference>
<dbReference type="KEGG" id="aswu:HUW51_18780"/>
<dbReference type="NCBIfam" id="TIGR01730">
    <property type="entry name" value="RND_mfp"/>
    <property type="match status" value="1"/>
</dbReference>
<feature type="domain" description="YknX-like C-terminal permuted SH3-like" evidence="4">
    <location>
        <begin position="282"/>
        <end position="347"/>
    </location>
</feature>
<accession>A0A7G7GBY8</accession>
<gene>
    <name evidence="6" type="ORF">HUW51_18780</name>
</gene>
<keyword evidence="2" id="KW-0175">Coiled coil</keyword>
<proteinExistence type="inferred from homology"/>
<evidence type="ECO:0000313" key="6">
    <source>
        <dbReference type="EMBL" id="QNF34672.1"/>
    </source>
</evidence>
<name>A0A7G7GBY8_9BACT</name>
<evidence type="ECO:0000259" key="5">
    <source>
        <dbReference type="Pfam" id="PF25990"/>
    </source>
</evidence>
<protein>
    <submittedName>
        <fullName evidence="6">Efflux RND transporter periplasmic adaptor subunit</fullName>
    </submittedName>
</protein>
<dbReference type="Gene3D" id="1.10.287.470">
    <property type="entry name" value="Helix hairpin bin"/>
    <property type="match status" value="1"/>
</dbReference>
<dbReference type="Gene3D" id="2.40.420.20">
    <property type="match status" value="1"/>
</dbReference>
<dbReference type="GO" id="GO:1990281">
    <property type="term" value="C:efflux pump complex"/>
    <property type="evidence" value="ECO:0007669"/>
    <property type="project" value="TreeGrafter"/>
</dbReference>
<feature type="domain" description="Multidrug resistance protein MdtA-like barrel-sandwich hybrid" evidence="3">
    <location>
        <begin position="68"/>
        <end position="195"/>
    </location>
</feature>
<dbReference type="Pfam" id="PF25990">
    <property type="entry name" value="Beta-barrel_YknX"/>
    <property type="match status" value="1"/>
</dbReference>
<evidence type="ECO:0000313" key="7">
    <source>
        <dbReference type="Proteomes" id="UP000515237"/>
    </source>
</evidence>
<dbReference type="InterPro" id="IPR006143">
    <property type="entry name" value="RND_pump_MFP"/>
</dbReference>
<dbReference type="GO" id="GO:0015562">
    <property type="term" value="F:efflux transmembrane transporter activity"/>
    <property type="evidence" value="ECO:0007669"/>
    <property type="project" value="TreeGrafter"/>
</dbReference>
<comment type="similarity">
    <text evidence="1">Belongs to the membrane fusion protein (MFP) (TC 8.A.1) family.</text>
</comment>
<organism evidence="6 7">
    <name type="scientific">Adhaeribacter swui</name>
    <dbReference type="NCBI Taxonomy" id="2086471"/>
    <lineage>
        <taxon>Bacteria</taxon>
        <taxon>Pseudomonadati</taxon>
        <taxon>Bacteroidota</taxon>
        <taxon>Cytophagia</taxon>
        <taxon>Cytophagales</taxon>
        <taxon>Hymenobacteraceae</taxon>
        <taxon>Adhaeribacter</taxon>
    </lineage>
</organism>
<evidence type="ECO:0000259" key="3">
    <source>
        <dbReference type="Pfam" id="PF25917"/>
    </source>
</evidence>
<dbReference type="AlphaFoldDB" id="A0A7G7GBY8"/>
<dbReference type="Gene3D" id="2.40.50.100">
    <property type="match status" value="1"/>
</dbReference>
<keyword evidence="7" id="KW-1185">Reference proteome</keyword>